<dbReference type="Pfam" id="PF13426">
    <property type="entry name" value="PAS_9"/>
    <property type="match status" value="1"/>
</dbReference>
<dbReference type="FunFam" id="3.30.70.270:FF:000001">
    <property type="entry name" value="Diguanylate cyclase domain protein"/>
    <property type="match status" value="1"/>
</dbReference>
<dbReference type="InterPro" id="IPR052155">
    <property type="entry name" value="Biofilm_reg_signaling"/>
</dbReference>
<keyword evidence="9" id="KW-0472">Membrane</keyword>
<dbReference type="InterPro" id="IPR013656">
    <property type="entry name" value="PAS_4"/>
</dbReference>
<evidence type="ECO:0000256" key="3">
    <source>
        <dbReference type="ARBA" id="ARBA00022553"/>
    </source>
</evidence>
<dbReference type="SUPFAM" id="SSF55785">
    <property type="entry name" value="PYP-like sensor domain (PAS domain)"/>
    <property type="match status" value="3"/>
</dbReference>
<keyword evidence="4" id="KW-0808">Transferase</keyword>
<dbReference type="GO" id="GO:0000160">
    <property type="term" value="P:phosphorelay signal transduction system"/>
    <property type="evidence" value="ECO:0007669"/>
    <property type="project" value="UniProtKB-KW"/>
</dbReference>
<keyword evidence="9" id="KW-1133">Transmembrane helix</keyword>
<dbReference type="SUPFAM" id="SSF103190">
    <property type="entry name" value="Sensory domain-like"/>
    <property type="match status" value="1"/>
</dbReference>
<dbReference type="PANTHER" id="PTHR44757:SF2">
    <property type="entry name" value="BIOFILM ARCHITECTURE MAINTENANCE PROTEIN MBAA"/>
    <property type="match status" value="1"/>
</dbReference>
<dbReference type="AlphaFoldDB" id="A0AAJ0UE68"/>
<dbReference type="PROSITE" id="PS50113">
    <property type="entry name" value="PAC"/>
    <property type="match status" value="3"/>
</dbReference>
<dbReference type="Pfam" id="PF08447">
    <property type="entry name" value="PAS_3"/>
    <property type="match status" value="1"/>
</dbReference>
<reference evidence="13" key="2">
    <citation type="journal article" date="2020" name="Microorganisms">
        <title>Osmotic Adaptation and Compatible Solute Biosynthesis of Phototrophic Bacteria as Revealed from Genome Analyses.</title>
        <authorList>
            <person name="Imhoff J.F."/>
            <person name="Rahn T."/>
            <person name="Kunzel S."/>
            <person name="Keller A."/>
            <person name="Neulinger S.C."/>
        </authorList>
    </citation>
    <scope>NUCLEOTIDE SEQUENCE</scope>
    <source>
        <strain evidence="13">DSM 4395</strain>
    </source>
</reference>
<dbReference type="InterPro" id="IPR013655">
    <property type="entry name" value="PAS_fold_3"/>
</dbReference>
<keyword evidence="3" id="KW-0597">Phosphoprotein</keyword>
<evidence type="ECO:0000256" key="9">
    <source>
        <dbReference type="SAM" id="Phobius"/>
    </source>
</evidence>
<keyword evidence="8" id="KW-0902">Two-component regulatory system</keyword>
<dbReference type="InterPro" id="IPR001610">
    <property type="entry name" value="PAC"/>
</dbReference>
<feature type="transmembrane region" description="Helical" evidence="9">
    <location>
        <begin position="336"/>
        <end position="354"/>
    </location>
</feature>
<comment type="cofactor">
    <cofactor evidence="1">
        <name>Mg(2+)</name>
        <dbReference type="ChEBI" id="CHEBI:18420"/>
    </cofactor>
</comment>
<proteinExistence type="predicted"/>
<evidence type="ECO:0000256" key="2">
    <source>
        <dbReference type="ARBA" id="ARBA00004370"/>
    </source>
</evidence>
<dbReference type="InterPro" id="IPR029150">
    <property type="entry name" value="dCache_3"/>
</dbReference>
<dbReference type="CDD" id="cd01949">
    <property type="entry name" value="GGDEF"/>
    <property type="match status" value="1"/>
</dbReference>
<dbReference type="Pfam" id="PF08448">
    <property type="entry name" value="PAS_4"/>
    <property type="match status" value="1"/>
</dbReference>
<evidence type="ECO:0000256" key="1">
    <source>
        <dbReference type="ARBA" id="ARBA00001946"/>
    </source>
</evidence>
<accession>A0AAJ0UE68</accession>
<dbReference type="EMBL" id="NHSF01000005">
    <property type="protein sequence ID" value="MBK5928987.1"/>
    <property type="molecule type" value="Genomic_DNA"/>
</dbReference>
<keyword evidence="7" id="KW-0067">ATP-binding</keyword>
<name>A0AAJ0UE68_HALSE</name>
<protein>
    <recommendedName>
        <fullName evidence="15">Diguanylate cyclase</fullName>
    </recommendedName>
</protein>
<dbReference type="Proteomes" id="UP001296967">
    <property type="component" value="Unassembled WGS sequence"/>
</dbReference>
<dbReference type="InterPro" id="IPR000014">
    <property type="entry name" value="PAS"/>
</dbReference>
<feature type="domain" description="PAS" evidence="10">
    <location>
        <begin position="363"/>
        <end position="415"/>
    </location>
</feature>
<dbReference type="Gene3D" id="3.30.70.270">
    <property type="match status" value="1"/>
</dbReference>
<dbReference type="SMART" id="SM00086">
    <property type="entry name" value="PAC"/>
    <property type="match status" value="3"/>
</dbReference>
<keyword evidence="9" id="KW-0812">Transmembrane</keyword>
<evidence type="ECO:0000256" key="7">
    <source>
        <dbReference type="ARBA" id="ARBA00022840"/>
    </source>
</evidence>
<dbReference type="InterPro" id="IPR029151">
    <property type="entry name" value="Sensor-like_sf"/>
</dbReference>
<dbReference type="InterPro" id="IPR029787">
    <property type="entry name" value="Nucleotide_cyclase"/>
</dbReference>
<dbReference type="GO" id="GO:0016020">
    <property type="term" value="C:membrane"/>
    <property type="evidence" value="ECO:0007669"/>
    <property type="project" value="UniProtKB-SubCell"/>
</dbReference>
<dbReference type="NCBIfam" id="TIGR00229">
    <property type="entry name" value="sensory_box"/>
    <property type="match status" value="2"/>
</dbReference>
<dbReference type="Pfam" id="PF00990">
    <property type="entry name" value="GGDEF"/>
    <property type="match status" value="1"/>
</dbReference>
<feature type="domain" description="PAC" evidence="11">
    <location>
        <begin position="569"/>
        <end position="622"/>
    </location>
</feature>
<dbReference type="CDD" id="cd00130">
    <property type="entry name" value="PAS"/>
    <property type="match status" value="3"/>
</dbReference>
<evidence type="ECO:0000259" key="11">
    <source>
        <dbReference type="PROSITE" id="PS50113"/>
    </source>
</evidence>
<reference evidence="13" key="1">
    <citation type="submission" date="2017-05" db="EMBL/GenBank/DDBJ databases">
        <authorList>
            <person name="Imhoff J.F."/>
            <person name="Rahn T."/>
            <person name="Kuenzel S."/>
            <person name="Neulinger S.C."/>
        </authorList>
    </citation>
    <scope>NUCLEOTIDE SEQUENCE</scope>
    <source>
        <strain evidence="13">DSM 4395</strain>
    </source>
</reference>
<feature type="transmembrane region" description="Helical" evidence="9">
    <location>
        <begin position="15"/>
        <end position="36"/>
    </location>
</feature>
<dbReference type="SMART" id="SM00267">
    <property type="entry name" value="GGDEF"/>
    <property type="match status" value="1"/>
</dbReference>
<evidence type="ECO:0000259" key="10">
    <source>
        <dbReference type="PROSITE" id="PS50112"/>
    </source>
</evidence>
<dbReference type="PANTHER" id="PTHR44757">
    <property type="entry name" value="DIGUANYLATE CYCLASE DGCP"/>
    <property type="match status" value="1"/>
</dbReference>
<feature type="domain" description="PAC" evidence="11">
    <location>
        <begin position="709"/>
        <end position="761"/>
    </location>
</feature>
<evidence type="ECO:0000256" key="8">
    <source>
        <dbReference type="ARBA" id="ARBA00023012"/>
    </source>
</evidence>
<comment type="subcellular location">
    <subcellularLocation>
        <location evidence="2">Membrane</location>
    </subcellularLocation>
</comment>
<dbReference type="Gene3D" id="2.10.70.100">
    <property type="match status" value="1"/>
</dbReference>
<evidence type="ECO:0000256" key="5">
    <source>
        <dbReference type="ARBA" id="ARBA00022741"/>
    </source>
</evidence>
<comment type="caution">
    <text evidence="13">The sequence shown here is derived from an EMBL/GenBank/DDBJ whole genome shotgun (WGS) entry which is preliminary data.</text>
</comment>
<dbReference type="SUPFAM" id="SSF55073">
    <property type="entry name" value="Nucleotide cyclase"/>
    <property type="match status" value="1"/>
</dbReference>
<dbReference type="InterPro" id="IPR000700">
    <property type="entry name" value="PAS-assoc_C"/>
</dbReference>
<dbReference type="SMART" id="SM00091">
    <property type="entry name" value="PAS"/>
    <property type="match status" value="3"/>
</dbReference>
<sequence>MPLGLQPLEVARRRLLALALMIGVVVPLALLSYALLATDRNRAEQTLLERNLLLLSVSWQATQLLQRNSVETYFQEYVQDDPRTLALLRAARDPAQTDRARLHLLRHLSPAYERLVERGVRQFHFHRPNGDSFLRFHHPARFGDNLLAVRASIRRANTDLEPVFGFEVGRVVSGYRSLFPIIDARGRHLGSVELSLPFKVLLDELQALMPQHAFQLLLLAQRQRAILFEEQQGLYEAWPASDRFLVEDPHRLRSDSPAPLPDSITQVIEALGQQPALLARLHQGTEQAFRLRAAGRDYAVLQTPIIDPADEQIGLLLAYVEEPGLTALDQAFQGRLILVGVVLALLSLILLWLLQALGQRLSERNRLQVITETLGQGLYLTDAKARIIRINPHGRALLGYPESILLGAHAHDLFHYHQENAFTAEASCPILTTVRAGREYRAETRFRRADGQLFDVLVVSRPLLRKGDYVGAVTLFEDIGERKQAERALVESRQRLANIIWGTGVGTWEWNLQTGETHLNERWAEMIGYRLEELEPVSIETWRRVAHPEDLAESEAAFARHFAGERDHYEAEVRIRHRSGEWICVLDRGRLLTRTLDGEPEWIVGTHLDITARKRAELAVRQTTRLLQAALESSPSGILIAEAPESRIRFANRPALELLAIAPARLADASPLALSNHDADWQVLRPDGQPMALQERPLTRAMTEGETVTGEEVILVGVDGRQRWVSLSAAPIKDDEDRISAGIVVLADISAQKAVQHRLQRSAHYDALTGLPNRVLLTDRLEQAMARSQRSGDRLALAFIDLDRFKPVNDQYGHAAGDQLLVTLARRMRECLRGMDTLARLGGDEFVALLCDLADEADARVLVERLLAALSSEVTLGEARVRVGGSIGLTFYPQPLARDAEQLLHQADQAMYQAKLKGRNAWCLFEGSA</sequence>
<evidence type="ECO:0008006" key="15">
    <source>
        <dbReference type="Google" id="ProtNLM"/>
    </source>
</evidence>
<keyword evidence="5" id="KW-0547">Nucleotide-binding</keyword>
<dbReference type="InterPro" id="IPR035965">
    <property type="entry name" value="PAS-like_dom_sf"/>
</dbReference>
<feature type="domain" description="PAC" evidence="11">
    <location>
        <begin position="440"/>
        <end position="491"/>
    </location>
</feature>
<dbReference type="GO" id="GO:0005524">
    <property type="term" value="F:ATP binding"/>
    <property type="evidence" value="ECO:0007669"/>
    <property type="project" value="UniProtKB-KW"/>
</dbReference>
<evidence type="ECO:0000256" key="6">
    <source>
        <dbReference type="ARBA" id="ARBA00022777"/>
    </source>
</evidence>
<dbReference type="InterPro" id="IPR000160">
    <property type="entry name" value="GGDEF_dom"/>
</dbReference>
<dbReference type="PROSITE" id="PS50887">
    <property type="entry name" value="GGDEF"/>
    <property type="match status" value="1"/>
</dbReference>
<dbReference type="NCBIfam" id="TIGR00254">
    <property type="entry name" value="GGDEF"/>
    <property type="match status" value="1"/>
</dbReference>
<dbReference type="Gene3D" id="3.30.450.20">
    <property type="entry name" value="PAS domain"/>
    <property type="match status" value="3"/>
</dbReference>
<dbReference type="InterPro" id="IPR043128">
    <property type="entry name" value="Rev_trsase/Diguanyl_cyclase"/>
</dbReference>
<evidence type="ECO:0000313" key="14">
    <source>
        <dbReference type="Proteomes" id="UP001296967"/>
    </source>
</evidence>
<evidence type="ECO:0000313" key="13">
    <source>
        <dbReference type="EMBL" id="MBK5928987.1"/>
    </source>
</evidence>
<feature type="domain" description="GGDEF" evidence="12">
    <location>
        <begin position="793"/>
        <end position="927"/>
    </location>
</feature>
<dbReference type="RefSeq" id="WP_201243181.1">
    <property type="nucleotide sequence ID" value="NZ_NHSF01000005.1"/>
</dbReference>
<keyword evidence="14" id="KW-1185">Reference proteome</keyword>
<evidence type="ECO:0000256" key="4">
    <source>
        <dbReference type="ARBA" id="ARBA00022679"/>
    </source>
</evidence>
<dbReference type="PROSITE" id="PS50112">
    <property type="entry name" value="PAS"/>
    <property type="match status" value="1"/>
</dbReference>
<keyword evidence="6" id="KW-0418">Kinase</keyword>
<dbReference type="Pfam" id="PF14827">
    <property type="entry name" value="dCache_3"/>
    <property type="match status" value="1"/>
</dbReference>
<evidence type="ECO:0000259" key="12">
    <source>
        <dbReference type="PROSITE" id="PS50887"/>
    </source>
</evidence>
<dbReference type="GO" id="GO:0016301">
    <property type="term" value="F:kinase activity"/>
    <property type="evidence" value="ECO:0007669"/>
    <property type="project" value="UniProtKB-KW"/>
</dbReference>
<gene>
    <name evidence="13" type="ORF">CCR82_00140</name>
</gene>
<organism evidence="13 14">
    <name type="scientific">Halochromatium salexigens</name>
    <name type="common">Chromatium salexigens</name>
    <dbReference type="NCBI Taxonomy" id="49447"/>
    <lineage>
        <taxon>Bacteria</taxon>
        <taxon>Pseudomonadati</taxon>
        <taxon>Pseudomonadota</taxon>
        <taxon>Gammaproteobacteria</taxon>
        <taxon>Chromatiales</taxon>
        <taxon>Chromatiaceae</taxon>
        <taxon>Halochromatium</taxon>
    </lineage>
</organism>